<evidence type="ECO:0000256" key="6">
    <source>
        <dbReference type="ARBA" id="ARBA00035289"/>
    </source>
</evidence>
<dbReference type="PANTHER" id="PTHR21183">
    <property type="entry name" value="RIBOSOMAL PROTEIN L47, MITOCHONDRIAL-RELATED"/>
    <property type="match status" value="1"/>
</dbReference>
<dbReference type="Pfam" id="PF06984">
    <property type="entry name" value="MRP-L47"/>
    <property type="match status" value="1"/>
</dbReference>
<dbReference type="EMBL" id="CACRXK020003309">
    <property type="protein sequence ID" value="CAB3998247.1"/>
    <property type="molecule type" value="Genomic_DNA"/>
</dbReference>
<dbReference type="GO" id="GO:0005762">
    <property type="term" value="C:mitochondrial large ribosomal subunit"/>
    <property type="evidence" value="ECO:0007669"/>
    <property type="project" value="TreeGrafter"/>
</dbReference>
<dbReference type="InterPro" id="IPR038340">
    <property type="entry name" value="MRP-L47_sf"/>
</dbReference>
<evidence type="ECO:0000256" key="2">
    <source>
        <dbReference type="ARBA" id="ARBA00009254"/>
    </source>
</evidence>
<dbReference type="GO" id="GO:0032543">
    <property type="term" value="P:mitochondrial translation"/>
    <property type="evidence" value="ECO:0007669"/>
    <property type="project" value="TreeGrafter"/>
</dbReference>
<reference evidence="7" key="1">
    <citation type="submission" date="2020-04" db="EMBL/GenBank/DDBJ databases">
        <authorList>
            <person name="Alioto T."/>
            <person name="Alioto T."/>
            <person name="Gomez Garrido J."/>
        </authorList>
    </citation>
    <scope>NUCLEOTIDE SEQUENCE</scope>
    <source>
        <strain evidence="7">A484AB</strain>
    </source>
</reference>
<keyword evidence="3" id="KW-0689">Ribosomal protein</keyword>
<evidence type="ECO:0000313" key="8">
    <source>
        <dbReference type="Proteomes" id="UP001152795"/>
    </source>
</evidence>
<dbReference type="Gene3D" id="6.10.330.20">
    <property type="match status" value="1"/>
</dbReference>
<dbReference type="InterPro" id="IPR036049">
    <property type="entry name" value="Ribosomal_uL29_sf"/>
</dbReference>
<evidence type="ECO:0000256" key="5">
    <source>
        <dbReference type="ARBA" id="ARBA00023274"/>
    </source>
</evidence>
<dbReference type="OrthoDB" id="270763at2759"/>
<evidence type="ECO:0000313" key="7">
    <source>
        <dbReference type="EMBL" id="CAB3998247.1"/>
    </source>
</evidence>
<keyword evidence="8" id="KW-1185">Reference proteome</keyword>
<proteinExistence type="inferred from homology"/>
<gene>
    <name evidence="7" type="ORF">PACLA_8A005502</name>
</gene>
<dbReference type="GO" id="GO:0003735">
    <property type="term" value="F:structural constituent of ribosome"/>
    <property type="evidence" value="ECO:0007669"/>
    <property type="project" value="InterPro"/>
</dbReference>
<comment type="caution">
    <text evidence="7">The sequence shown here is derived from an EMBL/GenBank/DDBJ whole genome shotgun (WGS) entry which is preliminary data.</text>
</comment>
<sequence length="217" mass="25340">MANFFQKSCCNFSRFWIASTNLFTSKTSLKYPLSTSFMLNPFGCKRYIHLHRPFYNLLTPGVGHRRPRVKWIHTTRTGFSIEEFFPPGVLETQQPLPEEVKSGRSWRAAELRQKSNEDLHKLWYVLLKERNMLLTVQAEARRQEVVMPSPQRFHKVKKSMAMIKVVLDERKRAIEAIERNYKNAEKNTVELTANSLGGKDKVDKNSKIDQHQLSITT</sequence>
<keyword evidence="4" id="KW-0496">Mitochondrion</keyword>
<keyword evidence="5" id="KW-0687">Ribonucleoprotein</keyword>
<accession>A0A7D9I200</accession>
<organism evidence="7 8">
    <name type="scientific">Paramuricea clavata</name>
    <name type="common">Red gorgonian</name>
    <name type="synonym">Violescent sea-whip</name>
    <dbReference type="NCBI Taxonomy" id="317549"/>
    <lineage>
        <taxon>Eukaryota</taxon>
        <taxon>Metazoa</taxon>
        <taxon>Cnidaria</taxon>
        <taxon>Anthozoa</taxon>
        <taxon>Octocorallia</taxon>
        <taxon>Malacalcyonacea</taxon>
        <taxon>Plexauridae</taxon>
        <taxon>Paramuricea</taxon>
    </lineage>
</organism>
<dbReference type="SUPFAM" id="SSF46561">
    <property type="entry name" value="Ribosomal protein L29 (L29p)"/>
    <property type="match status" value="1"/>
</dbReference>
<dbReference type="PANTHER" id="PTHR21183:SF18">
    <property type="entry name" value="LARGE RIBOSOMAL SUBUNIT PROTEIN UL29M"/>
    <property type="match status" value="1"/>
</dbReference>
<dbReference type="Proteomes" id="UP001152795">
    <property type="component" value="Unassembled WGS sequence"/>
</dbReference>
<evidence type="ECO:0000256" key="4">
    <source>
        <dbReference type="ARBA" id="ARBA00023128"/>
    </source>
</evidence>
<evidence type="ECO:0000256" key="1">
    <source>
        <dbReference type="ARBA" id="ARBA00004173"/>
    </source>
</evidence>
<name>A0A7D9I200_PARCT</name>
<evidence type="ECO:0000256" key="3">
    <source>
        <dbReference type="ARBA" id="ARBA00022980"/>
    </source>
</evidence>
<comment type="similarity">
    <text evidence="2">Belongs to the universal ribosomal protein uL29 family.</text>
</comment>
<dbReference type="AlphaFoldDB" id="A0A7D9I200"/>
<protein>
    <recommendedName>
        <fullName evidence="6">Large ribosomal subunit protein uL29m</fullName>
    </recommendedName>
</protein>
<comment type="subcellular location">
    <subcellularLocation>
        <location evidence="1">Mitochondrion</location>
    </subcellularLocation>
</comment>
<dbReference type="InterPro" id="IPR010729">
    <property type="entry name" value="Ribosomal_uL29_mit"/>
</dbReference>